<dbReference type="PANTHER" id="PTHR43806">
    <property type="entry name" value="PEPTIDASE S8"/>
    <property type="match status" value="1"/>
</dbReference>
<evidence type="ECO:0000256" key="6">
    <source>
        <dbReference type="RuleBase" id="RU003355"/>
    </source>
</evidence>
<dbReference type="InterPro" id="IPR023827">
    <property type="entry name" value="Peptidase_S8_Asp-AS"/>
</dbReference>
<dbReference type="OrthoDB" id="9766923at2"/>
<dbReference type="InterPro" id="IPR002884">
    <property type="entry name" value="P_dom"/>
</dbReference>
<evidence type="ECO:0000256" key="5">
    <source>
        <dbReference type="PROSITE-ProRule" id="PRU01240"/>
    </source>
</evidence>
<accession>A0A6I4WLJ4</accession>
<dbReference type="Pfam" id="PF00082">
    <property type="entry name" value="Peptidase_S8"/>
    <property type="match status" value="1"/>
</dbReference>
<sequence>MRVRSLVLSAAGALLLPLTAAPPALAEGPIVNANAAAPVKGSYLVTLKPGAADGVAPVARALAGRYSGRVGHVYSRTVQGFQALMTPERARRLAADPAVQTVEQDVKVHATDVQQKPPSWGLDRIDQKGLPLNGSYTYTTKASNVTAYIVDTGILTTHSDFGGRATSGHDFVDNDNDATDCNGHGTHVAGTVGGSTYGVAKGVKLVAVRVLDCKGSGDTSGVVAGLDWVAQHAAKPAVANLSLGGGASATLDAAINRAIAAGVTVAVAAGNDNANACNSSPARVPAAITVGAVTKTDRRADFSNYGSCLDLFAPGDGIVSDWIGGANATRTASGTSMASPHVAGAAALVLAANPGDTPAQVAAALTGAAGTGVGNAGASSPNRLLFTTDGGSPPPPGPCAAATSAGKVAFGAWQAVSSPVKVAGCAGAASGDGKVTVDIDVPWRGGLVIDLVAPDGTVRSLKGFDLFDFASGIKTTYTADLAGLPRDGTWNLRVTDYWLGSQGSVNSWTLGL</sequence>
<dbReference type="FunFam" id="3.40.50.200:FF:000014">
    <property type="entry name" value="Proteinase K"/>
    <property type="match status" value="1"/>
</dbReference>
<dbReference type="PROSITE" id="PS51829">
    <property type="entry name" value="P_HOMO_B"/>
    <property type="match status" value="1"/>
</dbReference>
<dbReference type="SUPFAM" id="SSF54897">
    <property type="entry name" value="Protease propeptides/inhibitors"/>
    <property type="match status" value="1"/>
</dbReference>
<dbReference type="InterPro" id="IPR008979">
    <property type="entry name" value="Galactose-bd-like_sf"/>
</dbReference>
<dbReference type="InterPro" id="IPR050131">
    <property type="entry name" value="Peptidase_S8_subtilisin-like"/>
</dbReference>
<gene>
    <name evidence="9" type="ORF">GQ466_26135</name>
</gene>
<organism evidence="9 10">
    <name type="scientific">Actinomadura rayongensis</name>
    <dbReference type="NCBI Taxonomy" id="1429076"/>
    <lineage>
        <taxon>Bacteria</taxon>
        <taxon>Bacillati</taxon>
        <taxon>Actinomycetota</taxon>
        <taxon>Actinomycetes</taxon>
        <taxon>Streptosporangiales</taxon>
        <taxon>Thermomonosporaceae</taxon>
        <taxon>Actinomadura</taxon>
    </lineage>
</organism>
<dbReference type="PROSITE" id="PS00138">
    <property type="entry name" value="SUBTILASE_SER"/>
    <property type="match status" value="1"/>
</dbReference>
<evidence type="ECO:0000256" key="4">
    <source>
        <dbReference type="ARBA" id="ARBA00022825"/>
    </source>
</evidence>
<dbReference type="Gene3D" id="3.30.70.80">
    <property type="entry name" value="Peptidase S8 propeptide/proteinase inhibitor I9"/>
    <property type="match status" value="1"/>
</dbReference>
<dbReference type="PROSITE" id="PS00137">
    <property type="entry name" value="SUBTILASE_HIS"/>
    <property type="match status" value="1"/>
</dbReference>
<proteinExistence type="inferred from homology"/>
<dbReference type="Pfam" id="PF05922">
    <property type="entry name" value="Inhibitor_I9"/>
    <property type="match status" value="1"/>
</dbReference>
<feature type="domain" description="P/Homo B" evidence="8">
    <location>
        <begin position="392"/>
        <end position="512"/>
    </location>
</feature>
<dbReference type="GO" id="GO:0005615">
    <property type="term" value="C:extracellular space"/>
    <property type="evidence" value="ECO:0007669"/>
    <property type="project" value="TreeGrafter"/>
</dbReference>
<dbReference type="Gene3D" id="3.40.50.200">
    <property type="entry name" value="Peptidase S8/S53 domain"/>
    <property type="match status" value="1"/>
</dbReference>
<keyword evidence="4 5" id="KW-0720">Serine protease</keyword>
<dbReference type="EMBL" id="WUTW01000007">
    <property type="protein sequence ID" value="MXQ67502.1"/>
    <property type="molecule type" value="Genomic_DNA"/>
</dbReference>
<evidence type="ECO:0000256" key="3">
    <source>
        <dbReference type="ARBA" id="ARBA00022801"/>
    </source>
</evidence>
<keyword evidence="2 5" id="KW-0645">Protease</keyword>
<evidence type="ECO:0000313" key="10">
    <source>
        <dbReference type="Proteomes" id="UP000431901"/>
    </source>
</evidence>
<feature type="active site" description="Charge relay system" evidence="5">
    <location>
        <position position="336"/>
    </location>
</feature>
<comment type="similarity">
    <text evidence="1 5 6">Belongs to the peptidase S8 family.</text>
</comment>
<dbReference type="InterPro" id="IPR036852">
    <property type="entry name" value="Peptidase_S8/S53_dom_sf"/>
</dbReference>
<feature type="active site" description="Charge relay system" evidence="5">
    <location>
        <position position="151"/>
    </location>
</feature>
<evidence type="ECO:0000256" key="2">
    <source>
        <dbReference type="ARBA" id="ARBA00022670"/>
    </source>
</evidence>
<feature type="chain" id="PRO_5026006459" evidence="7">
    <location>
        <begin position="27"/>
        <end position="512"/>
    </location>
</feature>
<dbReference type="AlphaFoldDB" id="A0A6I4WLJ4"/>
<evidence type="ECO:0000313" key="9">
    <source>
        <dbReference type="EMBL" id="MXQ67502.1"/>
    </source>
</evidence>
<dbReference type="InterPro" id="IPR015500">
    <property type="entry name" value="Peptidase_S8_subtilisin-rel"/>
</dbReference>
<keyword evidence="10" id="KW-1185">Reference proteome</keyword>
<name>A0A6I4WLJ4_9ACTN</name>
<comment type="caution">
    <text evidence="9">The sequence shown here is derived from an EMBL/GenBank/DDBJ whole genome shotgun (WGS) entry which is preliminary data.</text>
</comment>
<dbReference type="PANTHER" id="PTHR43806:SF11">
    <property type="entry name" value="CEREVISIN-RELATED"/>
    <property type="match status" value="1"/>
</dbReference>
<feature type="active site" description="Charge relay system" evidence="5">
    <location>
        <position position="184"/>
    </location>
</feature>
<evidence type="ECO:0000256" key="7">
    <source>
        <dbReference type="SAM" id="SignalP"/>
    </source>
</evidence>
<evidence type="ECO:0000259" key="8">
    <source>
        <dbReference type="PROSITE" id="PS51829"/>
    </source>
</evidence>
<dbReference type="InterPro" id="IPR022398">
    <property type="entry name" value="Peptidase_S8_His-AS"/>
</dbReference>
<dbReference type="InterPro" id="IPR037045">
    <property type="entry name" value="S8pro/Inhibitor_I9_sf"/>
</dbReference>
<dbReference type="SUPFAM" id="SSF52743">
    <property type="entry name" value="Subtilisin-like"/>
    <property type="match status" value="1"/>
</dbReference>
<protein>
    <submittedName>
        <fullName evidence="9">S8 family serine peptidase</fullName>
    </submittedName>
</protein>
<keyword evidence="7" id="KW-0732">Signal</keyword>
<dbReference type="GO" id="GO:0004252">
    <property type="term" value="F:serine-type endopeptidase activity"/>
    <property type="evidence" value="ECO:0007669"/>
    <property type="project" value="UniProtKB-UniRule"/>
</dbReference>
<dbReference type="PROSITE" id="PS51892">
    <property type="entry name" value="SUBTILASE"/>
    <property type="match status" value="1"/>
</dbReference>
<dbReference type="Pfam" id="PF01483">
    <property type="entry name" value="P_proprotein"/>
    <property type="match status" value="1"/>
</dbReference>
<dbReference type="InterPro" id="IPR034193">
    <property type="entry name" value="PCSK9_ProteinaseK-like"/>
</dbReference>
<dbReference type="InterPro" id="IPR010259">
    <property type="entry name" value="S8pro/Inhibitor_I9"/>
</dbReference>
<dbReference type="InterPro" id="IPR023828">
    <property type="entry name" value="Peptidase_S8_Ser-AS"/>
</dbReference>
<dbReference type="Proteomes" id="UP000431901">
    <property type="component" value="Unassembled WGS sequence"/>
</dbReference>
<feature type="signal peptide" evidence="7">
    <location>
        <begin position="1"/>
        <end position="26"/>
    </location>
</feature>
<dbReference type="SUPFAM" id="SSF49785">
    <property type="entry name" value="Galactose-binding domain-like"/>
    <property type="match status" value="1"/>
</dbReference>
<dbReference type="Gene3D" id="2.60.120.260">
    <property type="entry name" value="Galactose-binding domain-like"/>
    <property type="match status" value="1"/>
</dbReference>
<dbReference type="GO" id="GO:0006508">
    <property type="term" value="P:proteolysis"/>
    <property type="evidence" value="ECO:0007669"/>
    <property type="project" value="UniProtKB-KW"/>
</dbReference>
<dbReference type="CDD" id="cd04077">
    <property type="entry name" value="Peptidases_S8_PCSK9_ProteinaseK_like"/>
    <property type="match status" value="1"/>
</dbReference>
<evidence type="ECO:0000256" key="1">
    <source>
        <dbReference type="ARBA" id="ARBA00011073"/>
    </source>
</evidence>
<dbReference type="PRINTS" id="PR00723">
    <property type="entry name" value="SUBTILISIN"/>
</dbReference>
<dbReference type="PROSITE" id="PS00136">
    <property type="entry name" value="SUBTILASE_ASP"/>
    <property type="match status" value="1"/>
</dbReference>
<keyword evidence="3 5" id="KW-0378">Hydrolase</keyword>
<dbReference type="InterPro" id="IPR000209">
    <property type="entry name" value="Peptidase_S8/S53_dom"/>
</dbReference>
<reference evidence="9 10" key="1">
    <citation type="submission" date="2019-12" db="EMBL/GenBank/DDBJ databases">
        <title>Nocardia macrotermitis sp. nov. and Nocardia aurantia sp. nov., isolated from the gut of the fungus growing-termite Macrotermes natalensis.</title>
        <authorList>
            <person name="Christine B."/>
            <person name="Rene B."/>
        </authorList>
    </citation>
    <scope>NUCLEOTIDE SEQUENCE [LARGE SCALE GENOMIC DNA]</scope>
    <source>
        <strain evidence="9 10">DSM 102126</strain>
    </source>
</reference>